<dbReference type="NCBIfam" id="NF006938">
    <property type="entry name" value="PRK09420.1"/>
    <property type="match status" value="1"/>
</dbReference>
<dbReference type="PROSITE" id="PS00786">
    <property type="entry name" value="5_NUCLEOTIDASE_2"/>
    <property type="match status" value="1"/>
</dbReference>
<dbReference type="PANTHER" id="PTHR11575">
    <property type="entry name" value="5'-NUCLEOTIDASE-RELATED"/>
    <property type="match status" value="1"/>
</dbReference>
<dbReference type="SUPFAM" id="SSF56300">
    <property type="entry name" value="Metallo-dependent phosphatases"/>
    <property type="match status" value="1"/>
</dbReference>
<dbReference type="InterPro" id="IPR036907">
    <property type="entry name" value="5'-Nucleotdase_C_sf"/>
</dbReference>
<keyword evidence="9 11" id="KW-0378">Hydrolase</keyword>
<dbReference type="InterPro" id="IPR006179">
    <property type="entry name" value="5_nucleotidase/apyrase"/>
</dbReference>
<dbReference type="InterPro" id="IPR029052">
    <property type="entry name" value="Metallo-depent_PP-like"/>
</dbReference>
<evidence type="ECO:0000256" key="11">
    <source>
        <dbReference type="RuleBase" id="RU362119"/>
    </source>
</evidence>
<dbReference type="Gene3D" id="3.60.21.10">
    <property type="match status" value="1"/>
</dbReference>
<protein>
    <submittedName>
        <fullName evidence="14">Bifunctional 2',3'-cyclic-nucleotide 2'-phosphodiesterase/3'-nucleotidase</fullName>
    </submittedName>
</protein>
<sequence length="652" mass="71694">MGSHAKKGVMGQERWQFAPITEVSSTVDLRIMETTDLHVHLHPYDYYADCPNPDLGLVRLSELVDQARMEVPNCLLFDNGDFLQGTPVGDFFAYDRGLKEGDLHPVMAAMNAMRYDAITLGNHEFNYGLDFLMKSLAHAEFPVVSANIVKSLGAGPRDDRCLVRPYKLIRRRLVDRAGLAHDICVGVIGVAPPQITVWERLHLHNRIQMRDMVASAAAWVPEMREAGADLVVMLAHTGIGPLRHSDGMENAIIPLARIDGVDLILSGHSHQVFPSRAFADIPGVDIDKGTICGKPTVMSGFFGSHLGVIDLRMVREGGRWRVIGSQVENRALRDASMSFLRPEQGQTIQPMRSPKVRRIVARAHDMVLENIRQPIGQTLAPINSFFVFLGHSASTALVADAQRAFVARRLQGSEYDGLPVLSSVSPSKAGGLGGPRNYTNVAAGALTIRSLADLYTYPNRIAALKLTGAQIACWLERSASCYNRLHDGLEDEMLLNPAHPSYNFEIVYGLEYDIDLTQPARFEGDGTLVDSCNTRVRNLRWNGRPIDPQAAFILCTNSFRAHGAGGFAGAVPQNVVLEDPAITRDILREYVRSRGNLDIDPQGPFGLQFRTGKSAILRTGPAAYDHIGAISHFAPEVAGVDKKGFMRLRVQL</sequence>
<dbReference type="InterPro" id="IPR008334">
    <property type="entry name" value="5'-Nucleotdase_C"/>
</dbReference>
<comment type="similarity">
    <text evidence="5 11">Belongs to the 5'-nucleotidase family.</text>
</comment>
<organism evidence="14 15">
    <name type="scientific">Roseinatronobacter alkalisoli</name>
    <dbReference type="NCBI Taxonomy" id="3028235"/>
    <lineage>
        <taxon>Bacteria</taxon>
        <taxon>Pseudomonadati</taxon>
        <taxon>Pseudomonadota</taxon>
        <taxon>Alphaproteobacteria</taxon>
        <taxon>Rhodobacterales</taxon>
        <taxon>Paracoccaceae</taxon>
        <taxon>Roseinatronobacter</taxon>
    </lineage>
</organism>
<dbReference type="Pfam" id="PF02872">
    <property type="entry name" value="5_nucleotid_C"/>
    <property type="match status" value="1"/>
</dbReference>
<evidence type="ECO:0000256" key="7">
    <source>
        <dbReference type="ARBA" id="ARBA00022729"/>
    </source>
</evidence>
<evidence type="ECO:0000256" key="10">
    <source>
        <dbReference type="ARBA" id="ARBA00023268"/>
    </source>
</evidence>
<dbReference type="PRINTS" id="PR01607">
    <property type="entry name" value="APYRASEFAMLY"/>
</dbReference>
<dbReference type="Pfam" id="PF00149">
    <property type="entry name" value="Metallophos"/>
    <property type="match status" value="1"/>
</dbReference>
<evidence type="ECO:0000256" key="4">
    <source>
        <dbReference type="ARBA" id="ARBA00004196"/>
    </source>
</evidence>
<dbReference type="RefSeq" id="WP_274351213.1">
    <property type="nucleotide sequence ID" value="NZ_JAQZSM010000003.1"/>
</dbReference>
<evidence type="ECO:0000256" key="2">
    <source>
        <dbReference type="ARBA" id="ARBA00001730"/>
    </source>
</evidence>
<dbReference type="Gene3D" id="3.90.780.10">
    <property type="entry name" value="5'-Nucleotidase, C-terminal domain"/>
    <property type="match status" value="1"/>
</dbReference>
<gene>
    <name evidence="14" type="ORF">PUT78_05690</name>
</gene>
<keyword evidence="10" id="KW-0511">Multifunctional enzyme</keyword>
<evidence type="ECO:0000313" key="15">
    <source>
        <dbReference type="Proteomes" id="UP001431784"/>
    </source>
</evidence>
<dbReference type="CDD" id="cd07410">
    <property type="entry name" value="MPP_CpdB_N"/>
    <property type="match status" value="1"/>
</dbReference>
<comment type="catalytic activity">
    <reaction evidence="2">
        <text>a nucleoside 2',3'-cyclic phosphate + H2O = a nucleoside 3'-phosphate + H(+)</text>
        <dbReference type="Rhea" id="RHEA:19621"/>
        <dbReference type="ChEBI" id="CHEBI:15377"/>
        <dbReference type="ChEBI" id="CHEBI:15378"/>
        <dbReference type="ChEBI" id="CHEBI:66949"/>
        <dbReference type="ChEBI" id="CHEBI:66954"/>
        <dbReference type="EC" id="3.1.4.16"/>
    </reaction>
</comment>
<dbReference type="InterPro" id="IPR041827">
    <property type="entry name" value="CpdB_N"/>
</dbReference>
<comment type="cofactor">
    <cofactor evidence="3">
        <name>a divalent metal cation</name>
        <dbReference type="ChEBI" id="CHEBI:60240"/>
    </cofactor>
</comment>
<evidence type="ECO:0000256" key="8">
    <source>
        <dbReference type="ARBA" id="ARBA00022741"/>
    </source>
</evidence>
<evidence type="ECO:0000256" key="1">
    <source>
        <dbReference type="ARBA" id="ARBA00000527"/>
    </source>
</evidence>
<proteinExistence type="inferred from homology"/>
<comment type="subcellular location">
    <subcellularLocation>
        <location evidence="4">Cell envelope</location>
    </subcellularLocation>
</comment>
<comment type="catalytic activity">
    <reaction evidence="1">
        <text>a ribonucleoside 3'-phosphate + H2O = a ribonucleoside + phosphate</text>
        <dbReference type="Rhea" id="RHEA:10144"/>
        <dbReference type="ChEBI" id="CHEBI:13197"/>
        <dbReference type="ChEBI" id="CHEBI:15377"/>
        <dbReference type="ChEBI" id="CHEBI:18254"/>
        <dbReference type="ChEBI" id="CHEBI:43474"/>
        <dbReference type="EC" id="3.1.3.6"/>
    </reaction>
</comment>
<accession>A0ABT5T6B2</accession>
<feature type="domain" description="Calcineurin-like phosphoesterase" evidence="12">
    <location>
        <begin position="29"/>
        <end position="271"/>
    </location>
</feature>
<comment type="caution">
    <text evidence="14">The sequence shown here is derived from an EMBL/GenBank/DDBJ whole genome shotgun (WGS) entry which is preliminary data.</text>
</comment>
<dbReference type="PANTHER" id="PTHR11575:SF6">
    <property type="entry name" value="2',3'-CYCLIC-NUCLEOTIDE 2'-PHOSPHODIESTERASE_3'-NUCLEOTIDASE"/>
    <property type="match status" value="1"/>
</dbReference>
<dbReference type="SUPFAM" id="SSF55816">
    <property type="entry name" value="5'-nucleotidase (syn. UDP-sugar hydrolase), C-terminal domain"/>
    <property type="match status" value="1"/>
</dbReference>
<evidence type="ECO:0000256" key="3">
    <source>
        <dbReference type="ARBA" id="ARBA00001968"/>
    </source>
</evidence>
<keyword evidence="7" id="KW-0732">Signal</keyword>
<dbReference type="InterPro" id="IPR004843">
    <property type="entry name" value="Calcineurin-like_PHP"/>
</dbReference>
<reference evidence="14" key="1">
    <citation type="submission" date="2023-02" db="EMBL/GenBank/DDBJ databases">
        <title>Description of Roseinatronobacter alkalisoli sp. nov., an alkaliphilic bacerium isolated from soda soil.</title>
        <authorList>
            <person name="Wei W."/>
        </authorList>
    </citation>
    <scope>NUCLEOTIDE SEQUENCE</scope>
    <source>
        <strain evidence="14">HJB301</strain>
    </source>
</reference>
<evidence type="ECO:0000256" key="6">
    <source>
        <dbReference type="ARBA" id="ARBA00022723"/>
    </source>
</evidence>
<dbReference type="InterPro" id="IPR006146">
    <property type="entry name" value="5'-Nucleotdase_CS"/>
</dbReference>
<feature type="domain" description="5'-Nucleotidase C-terminal" evidence="13">
    <location>
        <begin position="391"/>
        <end position="567"/>
    </location>
</feature>
<dbReference type="Proteomes" id="UP001431784">
    <property type="component" value="Unassembled WGS sequence"/>
</dbReference>
<evidence type="ECO:0000256" key="9">
    <source>
        <dbReference type="ARBA" id="ARBA00022801"/>
    </source>
</evidence>
<name>A0ABT5T6B2_9RHOB</name>
<keyword evidence="8 11" id="KW-0547">Nucleotide-binding</keyword>
<evidence type="ECO:0000256" key="5">
    <source>
        <dbReference type="ARBA" id="ARBA00006654"/>
    </source>
</evidence>
<evidence type="ECO:0000313" key="14">
    <source>
        <dbReference type="EMBL" id="MDD7970584.1"/>
    </source>
</evidence>
<evidence type="ECO:0000259" key="12">
    <source>
        <dbReference type="Pfam" id="PF00149"/>
    </source>
</evidence>
<keyword evidence="15" id="KW-1185">Reference proteome</keyword>
<evidence type="ECO:0000259" key="13">
    <source>
        <dbReference type="Pfam" id="PF02872"/>
    </source>
</evidence>
<dbReference type="EMBL" id="JAQZSM010000003">
    <property type="protein sequence ID" value="MDD7970584.1"/>
    <property type="molecule type" value="Genomic_DNA"/>
</dbReference>
<keyword evidence="6" id="KW-0479">Metal-binding</keyword>